<dbReference type="AlphaFoldDB" id="A0A011W1W4"/>
<reference evidence="1 2" key="1">
    <citation type="submission" date="2013-06" db="EMBL/GenBank/DDBJ databases">
        <title>Rumen cellulosomics: divergent fiber-degrading strategies revealed by comparative genome-wide analysis of six Ruminococcal strains.</title>
        <authorList>
            <person name="Dassa B."/>
            <person name="Borovok I."/>
            <person name="Lamed R."/>
            <person name="Flint H."/>
            <person name="Yeoman C.J."/>
            <person name="White B."/>
            <person name="Bayer E.A."/>
        </authorList>
    </citation>
    <scope>NUCLEOTIDE SEQUENCE [LARGE SCALE GENOMIC DNA]</scope>
    <source>
        <strain evidence="1 2">SY3</strain>
    </source>
</reference>
<accession>A0A011W1W4</accession>
<proteinExistence type="predicted"/>
<dbReference type="EMBL" id="JEOB01000001">
    <property type="protein sequence ID" value="EXM40828.1"/>
    <property type="molecule type" value="Genomic_DNA"/>
</dbReference>
<protein>
    <submittedName>
        <fullName evidence="1">Uncharacterized protein</fullName>
    </submittedName>
</protein>
<dbReference type="Proteomes" id="UP000021369">
    <property type="component" value="Unassembled WGS sequence"/>
</dbReference>
<organism evidence="1 2">
    <name type="scientific">Ruminococcus albus SY3</name>
    <dbReference type="NCBI Taxonomy" id="1341156"/>
    <lineage>
        <taxon>Bacteria</taxon>
        <taxon>Bacillati</taxon>
        <taxon>Bacillota</taxon>
        <taxon>Clostridia</taxon>
        <taxon>Eubacteriales</taxon>
        <taxon>Oscillospiraceae</taxon>
        <taxon>Ruminococcus</taxon>
    </lineage>
</organism>
<gene>
    <name evidence="1" type="ORF">RASY3_03830</name>
</gene>
<evidence type="ECO:0000313" key="2">
    <source>
        <dbReference type="Proteomes" id="UP000021369"/>
    </source>
</evidence>
<dbReference type="RefSeq" id="WP_024858630.1">
    <property type="nucleotide sequence ID" value="NZ_JEOB01000001.1"/>
</dbReference>
<sequence>MIGKLLSREECAKCRLCCCFDSYDLWETPIIEKSTHDRIISGFRPDQEFLDLEDHYLLKMQKEPDRDLYYCSLLDHDKGCIMGTEKPFDCRIWPFRVMDLNGTRVIALSTVCPVVQTRPLCEIQAVAKELAPQIFAYADRAPFAVKKYISGYPIMVAEEC</sequence>
<dbReference type="PATRIC" id="fig|1341156.4.peg.486"/>
<keyword evidence="2" id="KW-1185">Reference proteome</keyword>
<dbReference type="OrthoDB" id="14143at2"/>
<comment type="caution">
    <text evidence="1">The sequence shown here is derived from an EMBL/GenBank/DDBJ whole genome shotgun (WGS) entry which is preliminary data.</text>
</comment>
<name>A0A011W1W4_RUMAL</name>
<evidence type="ECO:0000313" key="1">
    <source>
        <dbReference type="EMBL" id="EXM40828.1"/>
    </source>
</evidence>